<proteinExistence type="predicted"/>
<keyword evidence="1" id="KW-0472">Membrane</keyword>
<keyword evidence="1" id="KW-0812">Transmembrane</keyword>
<evidence type="ECO:0000313" key="2">
    <source>
        <dbReference type="EMBL" id="ORZ13451.1"/>
    </source>
</evidence>
<keyword evidence="1" id="KW-1133">Transmembrane helix</keyword>
<gene>
    <name evidence="2" type="ORF">BCR41DRAFT_355795</name>
</gene>
<accession>A0A1Y2GM05</accession>
<dbReference type="AlphaFoldDB" id="A0A1Y2GM05"/>
<protein>
    <submittedName>
        <fullName evidence="2">Uncharacterized protein</fullName>
    </submittedName>
</protein>
<keyword evidence="3" id="KW-1185">Reference proteome</keyword>
<comment type="caution">
    <text evidence="2">The sequence shown here is derived from an EMBL/GenBank/DDBJ whole genome shotgun (WGS) entry which is preliminary data.</text>
</comment>
<sequence>MILYADQGWRDIHNIPTRQHCSLVCTQIIIVGVAILVAVAIIIIAITIVIVTFIVVGVKMGKAAMEILKKIKLVERNTSSAVVSTFAITMVHVFTVRFRCHLHFRCI</sequence>
<dbReference type="RefSeq" id="XP_021880532.1">
    <property type="nucleotide sequence ID" value="XM_022024536.1"/>
</dbReference>
<dbReference type="Proteomes" id="UP000193648">
    <property type="component" value="Unassembled WGS sequence"/>
</dbReference>
<reference evidence="2 3" key="1">
    <citation type="submission" date="2016-07" db="EMBL/GenBank/DDBJ databases">
        <title>Pervasive Adenine N6-methylation of Active Genes in Fungi.</title>
        <authorList>
            <consortium name="DOE Joint Genome Institute"/>
            <person name="Mondo S.J."/>
            <person name="Dannebaum R.O."/>
            <person name="Kuo R.C."/>
            <person name="Labutti K."/>
            <person name="Haridas S."/>
            <person name="Kuo A."/>
            <person name="Salamov A."/>
            <person name="Ahrendt S.R."/>
            <person name="Lipzen A."/>
            <person name="Sullivan W."/>
            <person name="Andreopoulos W.B."/>
            <person name="Clum A."/>
            <person name="Lindquist E."/>
            <person name="Daum C."/>
            <person name="Ramamoorthy G.K."/>
            <person name="Gryganskyi A."/>
            <person name="Culley D."/>
            <person name="Magnuson J.K."/>
            <person name="James T.Y."/>
            <person name="O'Malley M.A."/>
            <person name="Stajich J.E."/>
            <person name="Spatafora J.W."/>
            <person name="Visel A."/>
            <person name="Grigoriev I.V."/>
        </authorList>
    </citation>
    <scope>NUCLEOTIDE SEQUENCE [LARGE SCALE GENOMIC DNA]</scope>
    <source>
        <strain evidence="2 3">NRRL 3116</strain>
    </source>
</reference>
<evidence type="ECO:0000313" key="3">
    <source>
        <dbReference type="Proteomes" id="UP000193648"/>
    </source>
</evidence>
<dbReference type="EMBL" id="MCFF01000023">
    <property type="protein sequence ID" value="ORZ13451.1"/>
    <property type="molecule type" value="Genomic_DNA"/>
</dbReference>
<name>A0A1Y2GM05_9FUNG</name>
<dbReference type="InParanoid" id="A0A1Y2GM05"/>
<dbReference type="GeneID" id="33566380"/>
<feature type="transmembrane region" description="Helical" evidence="1">
    <location>
        <begin position="79"/>
        <end position="98"/>
    </location>
</feature>
<organism evidence="2 3">
    <name type="scientific">Lobosporangium transversale</name>
    <dbReference type="NCBI Taxonomy" id="64571"/>
    <lineage>
        <taxon>Eukaryota</taxon>
        <taxon>Fungi</taxon>
        <taxon>Fungi incertae sedis</taxon>
        <taxon>Mucoromycota</taxon>
        <taxon>Mortierellomycotina</taxon>
        <taxon>Mortierellomycetes</taxon>
        <taxon>Mortierellales</taxon>
        <taxon>Mortierellaceae</taxon>
        <taxon>Lobosporangium</taxon>
    </lineage>
</organism>
<feature type="transmembrane region" description="Helical" evidence="1">
    <location>
        <begin position="28"/>
        <end position="58"/>
    </location>
</feature>
<evidence type="ECO:0000256" key="1">
    <source>
        <dbReference type="SAM" id="Phobius"/>
    </source>
</evidence>